<dbReference type="InterPro" id="IPR001660">
    <property type="entry name" value="SAM"/>
</dbReference>
<dbReference type="Proteomes" id="UP000038040">
    <property type="component" value="Unplaced"/>
</dbReference>
<dbReference type="GO" id="GO:0048786">
    <property type="term" value="C:presynaptic active zone"/>
    <property type="evidence" value="ECO:0007669"/>
    <property type="project" value="TreeGrafter"/>
</dbReference>
<evidence type="ECO:0000256" key="4">
    <source>
        <dbReference type="SAM" id="Coils"/>
    </source>
</evidence>
<dbReference type="AlphaFoldDB" id="A0A0N4U3V9"/>
<keyword evidence="3 4" id="KW-0175">Coiled coil</keyword>
<gene>
    <name evidence="6" type="ORF">DME_LOCUS5789</name>
</gene>
<proteinExistence type="inferred from homology"/>
<comment type="similarity">
    <text evidence="1">Belongs to the liprin family. Liprin-alpha subfamily.</text>
</comment>
<evidence type="ECO:0000313" key="6">
    <source>
        <dbReference type="EMBL" id="VDN55816.1"/>
    </source>
</evidence>
<dbReference type="Gene3D" id="1.10.150.50">
    <property type="entry name" value="Transcription Factor, Ets-1"/>
    <property type="match status" value="3"/>
</dbReference>
<evidence type="ECO:0000313" key="9">
    <source>
        <dbReference type="WBParaSite" id="DME_0000142901-mRNA-1"/>
    </source>
</evidence>
<dbReference type="PROSITE" id="PS50105">
    <property type="entry name" value="SAM_DOMAIN"/>
    <property type="match status" value="3"/>
</dbReference>
<dbReference type="InterPro" id="IPR037620">
    <property type="entry name" value="LIP-1_SAM_1"/>
</dbReference>
<evidence type="ECO:0000313" key="7">
    <source>
        <dbReference type="Proteomes" id="UP000038040"/>
    </source>
</evidence>
<evidence type="ECO:0000256" key="1">
    <source>
        <dbReference type="ARBA" id="ARBA00007026"/>
    </source>
</evidence>
<name>A0A0N4U3V9_DRAME</name>
<dbReference type="STRING" id="318479.A0A0N4U3V9"/>
<dbReference type="Pfam" id="PF00536">
    <property type="entry name" value="SAM_1"/>
    <property type="match status" value="2"/>
</dbReference>
<dbReference type="Proteomes" id="UP000274756">
    <property type="component" value="Unassembled WGS sequence"/>
</dbReference>
<dbReference type="Gene3D" id="1.20.5.170">
    <property type="match status" value="1"/>
</dbReference>
<dbReference type="Pfam" id="PF25526">
    <property type="entry name" value="LIP-1"/>
    <property type="match status" value="1"/>
</dbReference>
<dbReference type="InterPro" id="IPR037621">
    <property type="entry name" value="LIP-1_SAM_2"/>
</dbReference>
<evidence type="ECO:0000313" key="8">
    <source>
        <dbReference type="Proteomes" id="UP000274756"/>
    </source>
</evidence>
<feature type="domain" description="SAM" evidence="5">
    <location>
        <begin position="983"/>
        <end position="1040"/>
    </location>
</feature>
<feature type="coiled-coil region" evidence="4">
    <location>
        <begin position="655"/>
        <end position="689"/>
    </location>
</feature>
<keyword evidence="2" id="KW-0677">Repeat</keyword>
<dbReference type="SUPFAM" id="SSF47769">
    <property type="entry name" value="SAM/Pointed domain"/>
    <property type="match status" value="3"/>
</dbReference>
<reference evidence="6 8" key="2">
    <citation type="submission" date="2018-11" db="EMBL/GenBank/DDBJ databases">
        <authorList>
            <consortium name="Pathogen Informatics"/>
        </authorList>
    </citation>
    <scope>NUCLEOTIDE SEQUENCE [LARGE SCALE GENOMIC DNA]</scope>
</reference>
<dbReference type="InterPro" id="IPR029515">
    <property type="entry name" value="Liprin"/>
</dbReference>
<dbReference type="OrthoDB" id="2132119at2759"/>
<keyword evidence="8" id="KW-1185">Reference proteome</keyword>
<dbReference type="CDD" id="cd09565">
    <property type="entry name" value="SAM_liprin-alpha1_2_3_4_repeat2"/>
    <property type="match status" value="1"/>
</dbReference>
<dbReference type="WBParaSite" id="DME_0000142901-mRNA-1">
    <property type="protein sequence ID" value="DME_0000142901-mRNA-1"/>
    <property type="gene ID" value="DME_0000142901"/>
</dbReference>
<evidence type="ECO:0000256" key="3">
    <source>
        <dbReference type="ARBA" id="ARBA00023054"/>
    </source>
</evidence>
<dbReference type="EMBL" id="UYYG01001153">
    <property type="protein sequence ID" value="VDN55816.1"/>
    <property type="molecule type" value="Genomic_DNA"/>
</dbReference>
<evidence type="ECO:0000259" key="5">
    <source>
        <dbReference type="PROSITE" id="PS50105"/>
    </source>
</evidence>
<dbReference type="InterPro" id="IPR057892">
    <property type="entry name" value="LIP-1_CC2"/>
</dbReference>
<evidence type="ECO:0000256" key="2">
    <source>
        <dbReference type="ARBA" id="ARBA00022737"/>
    </source>
</evidence>
<dbReference type="CDD" id="cd09562">
    <property type="entry name" value="SAM_liprin-alpha1_2_3_4_repeat1"/>
    <property type="match status" value="1"/>
</dbReference>
<protein>
    <submittedName>
        <fullName evidence="9">SAM domain-containing protein</fullName>
    </submittedName>
</protein>
<organism evidence="7 9">
    <name type="scientific">Dracunculus medinensis</name>
    <name type="common">Guinea worm</name>
    <dbReference type="NCBI Taxonomy" id="318479"/>
    <lineage>
        <taxon>Eukaryota</taxon>
        <taxon>Metazoa</taxon>
        <taxon>Ecdysozoa</taxon>
        <taxon>Nematoda</taxon>
        <taxon>Chromadorea</taxon>
        <taxon>Rhabditida</taxon>
        <taxon>Spirurina</taxon>
        <taxon>Dracunculoidea</taxon>
        <taxon>Dracunculidae</taxon>
        <taxon>Dracunculus</taxon>
    </lineage>
</organism>
<accession>A0A0N4U3V9</accession>
<reference evidence="9" key="1">
    <citation type="submission" date="2017-02" db="UniProtKB">
        <authorList>
            <consortium name="WormBaseParasite"/>
        </authorList>
    </citation>
    <scope>IDENTIFICATION</scope>
</reference>
<feature type="domain" description="SAM" evidence="5">
    <location>
        <begin position="891"/>
        <end position="957"/>
    </location>
</feature>
<dbReference type="Pfam" id="PF07647">
    <property type="entry name" value="SAM_2"/>
    <property type="match status" value="1"/>
</dbReference>
<sequence>MSWNGAMMCDVMPTISEDGVVSSQCPNDNNEMGGEKNRIEQLMMNMLDERDKLLEQLQEAQRRIDDLSQHLKDAERDKESFRRQFDLHTQHLPTELQTLTRELAQLREQLLEKDEEIVELKAERNNTRLLLEHLECLVSRHERSLRMTVMKRQAQSPAGVSSEVEVLKALKSLFEHHKALDEKVRERLRVAMERVADLEEELKVKGDENSTLKSKMAKLSAELEEAAQQVNKMNGASKKQSNGSLVSIESAARLVELQEACDRLKQDLSNSVKQCNDFGSRNAELENQLSAAQKDVRVAQEQSTKLQNHLHEMEAQQRDQEAKISTLENRFLSAQRESTCLRDFNDELEHQLANKDAAIRLNEEKMRSLQERLELAEKQLAQSLKKAESLPSVEAELQQRMEALSAAEQKQVSAEEQVQRLEQQVEERSAELERALQRERMNEEHNQRLSSTVDKLLSESNDRLQLHLKERMQALDEKNRLTQQLEHTKKIYDQAERIKDRLSRDNENLRQEVDALRNQLYSARTAQFHSRLHSGSLVTPITPVLETGMAAPTSQSVVAPYTALGVRRIHKGRLQALQDDPSKVQTLNEHEWDRLQQAHVIANVQQAFSNSSSMMDMAASQQMRSALPSQGTEDLIISSVQTNQSNSTTNAHTLASMLQERLDAINSEIRLIQQEKSHAERIAEQLENRARLGDMHFPGANTAVYSLDDSNLGNLSTRSTPRNSPQHDFLGGKYNTVMPADSSSCLVPNQPIDNYNSYVDDAHIDTNYNMSRRAMKLDYSQSSQANHLNVHHSGKGIKKRSTSTSGLKTLGRFFNKKGKNNQMFRLSDQGAYSDSEMSSTGDCSLIGLASKATVNGMASQPHIISDFDRRKRKKCELLEEAMKARTPFALWNGPTVVAWLELWVGMPAWYVAACRANVKSGAIMSALSDQEIQREIGISNPLHRLKLRLAIQEMVSLTSPSAPRTARTTLAFGDMNHEWIGNEWLPSLGLGQYRSAFMECLLDARMLEHLSKRDLRTHLKMVDNFHRASLQYGIICLKKLNYDKKVLQERRKACDSVNKDVLVWSCERVARWVEEIGLGTYASQLHDSGVHGALIALDDTFDAQSLALSLQVPPQDTQSRQLLEHHFQILINECRLHNITNRHMMLNTNGN</sequence>
<dbReference type="GO" id="GO:0005737">
    <property type="term" value="C:cytoplasm"/>
    <property type="evidence" value="ECO:0007669"/>
    <property type="project" value="UniProtKB-ARBA"/>
</dbReference>
<dbReference type="GO" id="GO:0050808">
    <property type="term" value="P:synapse organization"/>
    <property type="evidence" value="ECO:0007669"/>
    <property type="project" value="TreeGrafter"/>
</dbReference>
<feature type="coiled-coil region" evidence="4">
    <location>
        <begin position="36"/>
        <end position="137"/>
    </location>
</feature>
<feature type="coiled-coil region" evidence="4">
    <location>
        <begin position="181"/>
        <end position="526"/>
    </location>
</feature>
<feature type="domain" description="SAM" evidence="5">
    <location>
        <begin position="1064"/>
        <end position="1133"/>
    </location>
</feature>
<dbReference type="PANTHER" id="PTHR12587">
    <property type="entry name" value="LAR INTERACTING PROTEIN LIP -RELATED PROTEIN"/>
    <property type="match status" value="1"/>
</dbReference>
<dbReference type="SUPFAM" id="SSF57997">
    <property type="entry name" value="Tropomyosin"/>
    <property type="match status" value="1"/>
</dbReference>
<dbReference type="SMART" id="SM00454">
    <property type="entry name" value="SAM"/>
    <property type="match status" value="3"/>
</dbReference>
<dbReference type="InterPro" id="IPR013761">
    <property type="entry name" value="SAM/pointed_sf"/>
</dbReference>
<dbReference type="PANTHER" id="PTHR12587:SF20">
    <property type="entry name" value="LIPRIN-ALPHA, ISOFORM E"/>
    <property type="match status" value="1"/>
</dbReference>